<keyword evidence="5 14" id="KW-0846">Cobalamin</keyword>
<dbReference type="Pfam" id="PF00317">
    <property type="entry name" value="Ribonuc_red_lgN"/>
    <property type="match status" value="1"/>
</dbReference>
<comment type="cofactor">
    <cofactor evidence="1 14">
        <name>adenosylcob(III)alamin</name>
        <dbReference type="ChEBI" id="CHEBI:18408"/>
    </cofactor>
</comment>
<keyword evidence="10" id="KW-1015">Disulfide bond</keyword>
<dbReference type="InterPro" id="IPR050862">
    <property type="entry name" value="RdRp_reductase_class-2"/>
</dbReference>
<evidence type="ECO:0000256" key="5">
    <source>
        <dbReference type="ARBA" id="ARBA00022628"/>
    </source>
</evidence>
<evidence type="ECO:0000256" key="12">
    <source>
        <dbReference type="ARBA" id="ARBA00025437"/>
    </source>
</evidence>
<organism evidence="18 19">
    <name type="scientific">Candidatus Nomurabacteria bacterium GW2011_GWA1_46_11</name>
    <dbReference type="NCBI Taxonomy" id="1618732"/>
    <lineage>
        <taxon>Bacteria</taxon>
        <taxon>Candidatus Nomuraibacteriota</taxon>
    </lineage>
</organism>
<dbReference type="Pfam" id="PF12637">
    <property type="entry name" value="TSCPD"/>
    <property type="match status" value="1"/>
</dbReference>
<proteinExistence type="inferred from homology"/>
<evidence type="ECO:0000256" key="13">
    <source>
        <dbReference type="ARBA" id="ARBA00047754"/>
    </source>
</evidence>
<evidence type="ECO:0000256" key="10">
    <source>
        <dbReference type="ARBA" id="ARBA00023157"/>
    </source>
</evidence>
<evidence type="ECO:0000256" key="4">
    <source>
        <dbReference type="ARBA" id="ARBA00014409"/>
    </source>
</evidence>
<dbReference type="PANTHER" id="PTHR43371:SF1">
    <property type="entry name" value="RIBONUCLEOSIDE-DIPHOSPHATE REDUCTASE"/>
    <property type="match status" value="1"/>
</dbReference>
<dbReference type="PATRIC" id="fig|1618732.3.peg.552"/>
<dbReference type="InterPro" id="IPR013509">
    <property type="entry name" value="RNR_lsu_N"/>
</dbReference>
<reference evidence="18 19" key="1">
    <citation type="journal article" date="2015" name="Nature">
        <title>rRNA introns, odd ribosomes, and small enigmatic genomes across a large radiation of phyla.</title>
        <authorList>
            <person name="Brown C.T."/>
            <person name="Hug L.A."/>
            <person name="Thomas B.C."/>
            <person name="Sharon I."/>
            <person name="Castelle C.J."/>
            <person name="Singh A."/>
            <person name="Wilkins M.J."/>
            <person name="Williams K.H."/>
            <person name="Banfield J.F."/>
        </authorList>
    </citation>
    <scope>NUCLEOTIDE SEQUENCE [LARGE SCALE GENOMIC DNA]</scope>
</reference>
<evidence type="ECO:0000256" key="11">
    <source>
        <dbReference type="ARBA" id="ARBA00023285"/>
    </source>
</evidence>
<dbReference type="GO" id="GO:0005524">
    <property type="term" value="F:ATP binding"/>
    <property type="evidence" value="ECO:0007669"/>
    <property type="project" value="InterPro"/>
</dbReference>
<keyword evidence="7 14" id="KW-0547">Nucleotide-binding</keyword>
<keyword evidence="6 14" id="KW-0237">DNA synthesis</keyword>
<sequence>MNKQLKDKINKSYSENALKMMNKRYLWEDAKGKKETPADMLDRVSRDLAAVETKYGKKVNEVKKIEKDFLEVMMNKEFTPAGRTITNSGAGTKVVANCIVLPIPDSMEGIFQTLKDAALLQQAGSGLGFALDELRPTFSPTKTSRGFSSGSVSFLKVYDAAFGTIKQQGRHGANMAMISVEHPDFHDFLISKAREGDIRNFNISVKLTDRFMKQVLEHPDKQWYCVWKGKKVRPHKVLRNPNGSVSGVEPMDITVGQIFDEIAHYAWNNGEPGVVFIDEVNRKNPLPDLGPIYTSNPCGEQFLHAYDNCNLGSINLAVLVENGKLDEKRLREVTRVAVRMLDNVIDKFDFPVAKVSEMAIKNRRVGLGIMGFADLLYQLGIKYNSKEGYAMAERAMGIIQEEAHKASRDLVREKGEFPNWKKSVFAKGKKKVKMRNAALTTVAPTGSIAMMFDCSSGLEPNFALAFIKQDKDGEFYQYLNRHFETELNRRGFSKEEKEAIKEEVVAKGTIQHLVELPQDLRDAFVVAMDISGPEHIAMQSVFQKHVDNSISKTINLPNHATVEDVKQTYIDAWKMKCKSCTVYRDGSRAIQILNVGKNEGDIVKTTEDPNNLKSQVVERGEVVLEVTRSADTTLQERERPEVLNGKTYRVRTGYGKLFITINSDEKGRPFEVFATLGKSGGYFQEQTEAICRLISLALRSNINARYIVDHLKGIRGPMVTMTAKGTILSLPDAIAKILEEHINGGEGVDFDGEVVMATVEDEAQMLSQGGTNAARSVADYGYMPECPECGGQIVMSEGCIECKSCGFSRCG</sequence>
<dbReference type="Gene3D" id="3.20.70.20">
    <property type="match status" value="1"/>
</dbReference>
<protein>
    <recommendedName>
        <fullName evidence="4 14">Vitamin B12-dependent ribonucleotide reductase</fullName>
        <ecNumber evidence="3 14">1.17.4.1</ecNumber>
    </recommendedName>
</protein>
<dbReference type="SUPFAM" id="SSF51998">
    <property type="entry name" value="PFL-like glycyl radical enzymes"/>
    <property type="match status" value="1"/>
</dbReference>
<dbReference type="GO" id="GO:0031419">
    <property type="term" value="F:cobalamin binding"/>
    <property type="evidence" value="ECO:0007669"/>
    <property type="project" value="UniProtKB-KW"/>
</dbReference>
<dbReference type="GO" id="GO:0004748">
    <property type="term" value="F:ribonucleoside-diphosphate reductase activity, thioredoxin disulfide as acceptor"/>
    <property type="evidence" value="ECO:0007669"/>
    <property type="project" value="UniProtKB-EC"/>
</dbReference>
<dbReference type="InterPro" id="IPR008926">
    <property type="entry name" value="RNR_R1-su_N"/>
</dbReference>
<dbReference type="CDD" id="cd02888">
    <property type="entry name" value="RNR_II_dimer"/>
    <property type="match status" value="1"/>
</dbReference>
<feature type="domain" description="Ribonucleotide reductase large subunit N-terminal" evidence="15">
    <location>
        <begin position="12"/>
        <end position="90"/>
    </location>
</feature>
<dbReference type="InterPro" id="IPR000788">
    <property type="entry name" value="RNR_lg_C"/>
</dbReference>
<evidence type="ECO:0000256" key="2">
    <source>
        <dbReference type="ARBA" id="ARBA00007405"/>
    </source>
</evidence>
<evidence type="ECO:0000259" key="15">
    <source>
        <dbReference type="Pfam" id="PF00317"/>
    </source>
</evidence>
<keyword evidence="11 14" id="KW-0170">Cobalt</keyword>
<dbReference type="NCBIfam" id="TIGR02504">
    <property type="entry name" value="NrdJ_Z"/>
    <property type="match status" value="1"/>
</dbReference>
<evidence type="ECO:0000256" key="9">
    <source>
        <dbReference type="ARBA" id="ARBA00023116"/>
    </source>
</evidence>
<evidence type="ECO:0000259" key="17">
    <source>
        <dbReference type="Pfam" id="PF12637"/>
    </source>
</evidence>
<evidence type="ECO:0000256" key="14">
    <source>
        <dbReference type="RuleBase" id="RU364064"/>
    </source>
</evidence>
<dbReference type="Proteomes" id="UP000034107">
    <property type="component" value="Unassembled WGS sequence"/>
</dbReference>
<dbReference type="GO" id="GO:0009263">
    <property type="term" value="P:deoxyribonucleotide biosynthetic process"/>
    <property type="evidence" value="ECO:0007669"/>
    <property type="project" value="UniProtKB-KW"/>
</dbReference>
<dbReference type="AlphaFoldDB" id="A0A0G1NMR7"/>
<dbReference type="SUPFAM" id="SSF48168">
    <property type="entry name" value="R1 subunit of ribonucleotide reductase, N-terminal domain"/>
    <property type="match status" value="1"/>
</dbReference>
<dbReference type="EC" id="1.17.4.1" evidence="3 14"/>
<comment type="function">
    <text evidence="12 14">Catalyzes the reduction of ribonucleotides to deoxyribonucleotides. May function to provide a pool of deoxyribonucleotide precursors for DNA repair during oxygen limitation and/or for immediate growth after restoration of oxygen.</text>
</comment>
<evidence type="ECO:0000256" key="1">
    <source>
        <dbReference type="ARBA" id="ARBA00001922"/>
    </source>
</evidence>
<evidence type="ECO:0000256" key="6">
    <source>
        <dbReference type="ARBA" id="ARBA00022634"/>
    </source>
</evidence>
<feature type="domain" description="TSCPD" evidence="17">
    <location>
        <begin position="639"/>
        <end position="741"/>
    </location>
</feature>
<evidence type="ECO:0000313" key="18">
    <source>
        <dbReference type="EMBL" id="KKU21731.1"/>
    </source>
</evidence>
<evidence type="ECO:0000256" key="3">
    <source>
        <dbReference type="ARBA" id="ARBA00012274"/>
    </source>
</evidence>
<dbReference type="InterPro" id="IPR013344">
    <property type="entry name" value="RNR_NrdJ/NrdZ"/>
</dbReference>
<dbReference type="PRINTS" id="PR01183">
    <property type="entry name" value="RIBORDTASEM1"/>
</dbReference>
<comment type="catalytic activity">
    <reaction evidence="13 14">
        <text>a 2'-deoxyribonucleoside 5'-diphosphate + [thioredoxin]-disulfide + H2O = a ribonucleoside 5'-diphosphate + [thioredoxin]-dithiol</text>
        <dbReference type="Rhea" id="RHEA:23252"/>
        <dbReference type="Rhea" id="RHEA-COMP:10698"/>
        <dbReference type="Rhea" id="RHEA-COMP:10700"/>
        <dbReference type="ChEBI" id="CHEBI:15377"/>
        <dbReference type="ChEBI" id="CHEBI:29950"/>
        <dbReference type="ChEBI" id="CHEBI:50058"/>
        <dbReference type="ChEBI" id="CHEBI:57930"/>
        <dbReference type="ChEBI" id="CHEBI:73316"/>
        <dbReference type="EC" id="1.17.4.1"/>
    </reaction>
</comment>
<dbReference type="GO" id="GO:0071897">
    <property type="term" value="P:DNA biosynthetic process"/>
    <property type="evidence" value="ECO:0007669"/>
    <property type="project" value="UniProtKB-KW"/>
</dbReference>
<name>A0A0G1NMR7_9BACT</name>
<evidence type="ECO:0000259" key="16">
    <source>
        <dbReference type="Pfam" id="PF02867"/>
    </source>
</evidence>
<dbReference type="Pfam" id="PF02867">
    <property type="entry name" value="Ribonuc_red_lgC"/>
    <property type="match status" value="1"/>
</dbReference>
<evidence type="ECO:0000256" key="8">
    <source>
        <dbReference type="ARBA" id="ARBA00023002"/>
    </source>
</evidence>
<feature type="domain" description="Ribonucleotide reductase large subunit C-terminal" evidence="16">
    <location>
        <begin position="97"/>
        <end position="583"/>
    </location>
</feature>
<gene>
    <name evidence="18" type="ORF">UX31_C0013G0005</name>
</gene>
<dbReference type="UniPathway" id="UPA00326"/>
<comment type="caution">
    <text evidence="18">The sequence shown here is derived from an EMBL/GenBank/DDBJ whole genome shotgun (WGS) entry which is preliminary data.</text>
</comment>
<evidence type="ECO:0000313" key="19">
    <source>
        <dbReference type="Proteomes" id="UP000034107"/>
    </source>
</evidence>
<keyword evidence="9" id="KW-0215">Deoxyribonucleotide synthesis</keyword>
<dbReference type="InterPro" id="IPR024434">
    <property type="entry name" value="TSCPD_dom"/>
</dbReference>
<comment type="similarity">
    <text evidence="2 14">Belongs to the ribonucleoside diphosphate reductase class-2 family.</text>
</comment>
<keyword evidence="8 14" id="KW-0560">Oxidoreductase</keyword>
<dbReference type="EMBL" id="LCLS01000013">
    <property type="protein sequence ID" value="KKU21731.1"/>
    <property type="molecule type" value="Genomic_DNA"/>
</dbReference>
<dbReference type="PANTHER" id="PTHR43371">
    <property type="entry name" value="VITAMIN B12-DEPENDENT RIBONUCLEOTIDE REDUCTASE"/>
    <property type="match status" value="1"/>
</dbReference>
<evidence type="ECO:0000256" key="7">
    <source>
        <dbReference type="ARBA" id="ARBA00022741"/>
    </source>
</evidence>
<accession>A0A0G1NMR7</accession>